<evidence type="ECO:0000313" key="4">
    <source>
        <dbReference type="EMBL" id="ADI14590.1"/>
    </source>
</evidence>
<feature type="chain" id="PRO_5003094331" evidence="2">
    <location>
        <begin position="26"/>
        <end position="311"/>
    </location>
</feature>
<dbReference type="STRING" id="649638.Trad_1468"/>
<dbReference type="PANTHER" id="PTHR43308">
    <property type="entry name" value="OUTER MEMBRANE PROTEIN ALPHA-RELATED"/>
    <property type="match status" value="1"/>
</dbReference>
<evidence type="ECO:0000313" key="5">
    <source>
        <dbReference type="Proteomes" id="UP000000379"/>
    </source>
</evidence>
<dbReference type="Pfam" id="PF00395">
    <property type="entry name" value="SLH"/>
    <property type="match status" value="1"/>
</dbReference>
<keyword evidence="2" id="KW-0732">Signal</keyword>
<accession>D7CXI8</accession>
<evidence type="ECO:0000259" key="3">
    <source>
        <dbReference type="PROSITE" id="PS51272"/>
    </source>
</evidence>
<feature type="region of interest" description="Disordered" evidence="1">
    <location>
        <begin position="132"/>
        <end position="151"/>
    </location>
</feature>
<dbReference type="InterPro" id="IPR051465">
    <property type="entry name" value="Cell_Envelope_Struct_Comp"/>
</dbReference>
<dbReference type="AlphaFoldDB" id="D7CXI8"/>
<evidence type="ECO:0000256" key="1">
    <source>
        <dbReference type="SAM" id="MobiDB-lite"/>
    </source>
</evidence>
<evidence type="ECO:0000256" key="2">
    <source>
        <dbReference type="SAM" id="SignalP"/>
    </source>
</evidence>
<dbReference type="KEGG" id="tra:Trad_1468"/>
<dbReference type="eggNOG" id="COG1196">
    <property type="taxonomic scope" value="Bacteria"/>
</dbReference>
<feature type="domain" description="SLH" evidence="3">
    <location>
        <begin position="35"/>
        <end position="98"/>
    </location>
</feature>
<dbReference type="RefSeq" id="WP_013177958.1">
    <property type="nucleotide sequence ID" value="NC_014221.1"/>
</dbReference>
<sequence length="311" mass="32580">MKRPLRRTLSAWALAVGLCTGLAAAQTPTGATQPAPEAFYDLPDTHWAYRAVRALTELGILTGYPDGRFDGTRAATRYELAVVAARLLERLEAAVPPGAAAGSAAQEAQTFETTRRLEARVAALEAALREAQASTQPASAAPQTAQEAEQTIPTPAAEARAGDPVATPLPELQVQFSAPPAHPFYVGISPGVISTAGDVYLSVQAGFDNLIGPVGPAARLTFNGGNRELRLALDALARADLLSEDLKLYGGLGVGGTVRPSGGAWLLEAPFGTEYLLTPRLGLFVQLVTSYGFAPVNNVDAELSTGFNLRF</sequence>
<dbReference type="HOGENOM" id="CLU_719093_0_0_0"/>
<protein>
    <submittedName>
        <fullName evidence="4">S-layer domain protein</fullName>
    </submittedName>
</protein>
<reference evidence="4 5" key="2">
    <citation type="journal article" date="2011" name="Stand. Genomic Sci.">
        <title>Complete genome sequence of Truepera radiovictrix type strain (RQ-24).</title>
        <authorList>
            <person name="Ivanova N."/>
            <person name="Rohde C."/>
            <person name="Munk C."/>
            <person name="Nolan M."/>
            <person name="Lucas S."/>
            <person name="Del Rio T.G."/>
            <person name="Tice H."/>
            <person name="Deshpande S."/>
            <person name="Cheng J.F."/>
            <person name="Tapia R."/>
            <person name="Han C."/>
            <person name="Goodwin L."/>
            <person name="Pitluck S."/>
            <person name="Liolios K."/>
            <person name="Mavromatis K."/>
            <person name="Mikhailova N."/>
            <person name="Pati A."/>
            <person name="Chen A."/>
            <person name="Palaniappan K."/>
            <person name="Land M."/>
            <person name="Hauser L."/>
            <person name="Chang Y.J."/>
            <person name="Jeffries C.D."/>
            <person name="Brambilla E."/>
            <person name="Rohde M."/>
            <person name="Goker M."/>
            <person name="Tindall B.J."/>
            <person name="Woyke T."/>
            <person name="Bristow J."/>
            <person name="Eisen J.A."/>
            <person name="Markowitz V."/>
            <person name="Hugenholtz P."/>
            <person name="Kyrpides N.C."/>
            <person name="Klenk H.P."/>
            <person name="Lapidus A."/>
        </authorList>
    </citation>
    <scope>NUCLEOTIDE SEQUENCE [LARGE SCALE GENOMIC DNA]</scope>
    <source>
        <strain evidence="5">DSM 17093 / CIP 108686 / LMG 22925 / RQ-24</strain>
    </source>
</reference>
<feature type="signal peptide" evidence="2">
    <location>
        <begin position="1"/>
        <end position="25"/>
    </location>
</feature>
<dbReference type="EMBL" id="CP002049">
    <property type="protein sequence ID" value="ADI14590.1"/>
    <property type="molecule type" value="Genomic_DNA"/>
</dbReference>
<dbReference type="InterPro" id="IPR001119">
    <property type="entry name" value="SLH_dom"/>
</dbReference>
<reference evidence="5" key="1">
    <citation type="submission" date="2010-05" db="EMBL/GenBank/DDBJ databases">
        <title>The complete genome of Truepera radiovictris DSM 17093.</title>
        <authorList>
            <consortium name="US DOE Joint Genome Institute (JGI-PGF)"/>
            <person name="Lucas S."/>
            <person name="Copeland A."/>
            <person name="Lapidus A."/>
            <person name="Glavina del Rio T."/>
            <person name="Dalin E."/>
            <person name="Tice H."/>
            <person name="Bruce D."/>
            <person name="Goodwin L."/>
            <person name="Pitluck S."/>
            <person name="Kyrpides N."/>
            <person name="Mavromatis K."/>
            <person name="Ovchinnikova G."/>
            <person name="Munk A.C."/>
            <person name="Detter J.C."/>
            <person name="Han C."/>
            <person name="Tapia R."/>
            <person name="Land M."/>
            <person name="Hauser L."/>
            <person name="Markowitz V."/>
            <person name="Cheng J.-F."/>
            <person name="Hugenholtz P."/>
            <person name="Woyke T."/>
            <person name="Wu D."/>
            <person name="Tindall B."/>
            <person name="Pomrenke H.G."/>
            <person name="Brambilla E."/>
            <person name="Klenk H.-P."/>
            <person name="Eisen J.A."/>
        </authorList>
    </citation>
    <scope>NUCLEOTIDE SEQUENCE [LARGE SCALE GENOMIC DNA]</scope>
    <source>
        <strain evidence="5">DSM 17093 / CIP 108686 / LMG 22925 / RQ-24</strain>
    </source>
</reference>
<organism evidence="4 5">
    <name type="scientific">Truepera radiovictrix (strain DSM 17093 / CIP 108686 / LMG 22925 / RQ-24)</name>
    <dbReference type="NCBI Taxonomy" id="649638"/>
    <lineage>
        <taxon>Bacteria</taxon>
        <taxon>Thermotogati</taxon>
        <taxon>Deinococcota</taxon>
        <taxon>Deinococci</taxon>
        <taxon>Trueperales</taxon>
        <taxon>Trueperaceae</taxon>
        <taxon>Truepera</taxon>
    </lineage>
</organism>
<proteinExistence type="predicted"/>
<name>D7CXI8_TRURR</name>
<keyword evidence="5" id="KW-1185">Reference proteome</keyword>
<gene>
    <name evidence="4" type="ordered locus">Trad_1468</name>
</gene>
<dbReference type="OrthoDB" id="2216692at2"/>
<dbReference type="PROSITE" id="PS51272">
    <property type="entry name" value="SLH"/>
    <property type="match status" value="1"/>
</dbReference>
<dbReference type="Proteomes" id="UP000000379">
    <property type="component" value="Chromosome"/>
</dbReference>